<dbReference type="EMBL" id="HG793131">
    <property type="protein sequence ID" value="CDK29750.1"/>
    <property type="molecule type" value="Genomic_DNA"/>
</dbReference>
<gene>
    <name evidence="2" type="ORF">KUCA_T00005743001</name>
</gene>
<dbReference type="RefSeq" id="XP_022461733.1">
    <property type="nucleotide sequence ID" value="XM_022601996.1"/>
</dbReference>
<dbReference type="OrthoDB" id="3996108at2759"/>
<protein>
    <submittedName>
        <fullName evidence="2">Uncharacterized protein</fullName>
    </submittedName>
</protein>
<organism evidence="2 3">
    <name type="scientific">Kuraishia capsulata CBS 1993</name>
    <dbReference type="NCBI Taxonomy" id="1382522"/>
    <lineage>
        <taxon>Eukaryota</taxon>
        <taxon>Fungi</taxon>
        <taxon>Dikarya</taxon>
        <taxon>Ascomycota</taxon>
        <taxon>Saccharomycotina</taxon>
        <taxon>Pichiomycetes</taxon>
        <taxon>Pichiales</taxon>
        <taxon>Pichiaceae</taxon>
        <taxon>Kuraishia</taxon>
    </lineage>
</organism>
<proteinExistence type="predicted"/>
<accession>W6MXZ6</accession>
<reference evidence="2" key="1">
    <citation type="submission" date="2013-12" db="EMBL/GenBank/DDBJ databases">
        <authorList>
            <person name="Genoscope - CEA"/>
        </authorList>
    </citation>
    <scope>NUCLEOTIDE SEQUENCE</scope>
    <source>
        <strain evidence="2">CBS 1993</strain>
    </source>
</reference>
<dbReference type="AlphaFoldDB" id="W6MXZ6"/>
<feature type="region of interest" description="Disordered" evidence="1">
    <location>
        <begin position="156"/>
        <end position="186"/>
    </location>
</feature>
<dbReference type="HOGENOM" id="CLU_1082069_0_0_1"/>
<dbReference type="Proteomes" id="UP000019384">
    <property type="component" value="Unassembled WGS sequence"/>
</dbReference>
<name>W6MXZ6_9ASCO</name>
<sequence length="257" mass="28221">MSRQSEQIVYRHPSSILTGVTGVGDQDGELTRISLKSIIATKYIVQNEFLLELIKGSDKDFSGAADAAKKVAELKSNLAALRASYDSTPFNVATDESLQELALLDRYLSSLEREFSNPHGDDEESQKLVKKNEKLLEKFQKKHNVLVYEVSGNLAGPENLNAGQESEDEEVRGSAMDVDTPVSEEDPAGVAEISGSYYRVSGPLKFSGVQYQSVSAAEFRRRAEQMKANTSVICTEQKQVGQIEVGQSLQEVIPGDR</sequence>
<reference evidence="2" key="2">
    <citation type="submission" date="2014-02" db="EMBL/GenBank/DDBJ databases">
        <title>Complete DNA sequence of /Kuraishia capsulata/ illustrates novel genomic features among budding yeasts (/Saccharomycotina/).</title>
        <authorList>
            <person name="Morales L."/>
            <person name="Noel B."/>
            <person name="Porcel B."/>
            <person name="Marcet-Houben M."/>
            <person name="Hullo M-F."/>
            <person name="Sacerdot C."/>
            <person name="Tekaia F."/>
            <person name="Leh-Louis V."/>
            <person name="Despons L."/>
            <person name="Khanna V."/>
            <person name="Aury J-M."/>
            <person name="Barbe V."/>
            <person name="Couloux A."/>
            <person name="Labadie K."/>
            <person name="Pelletier E."/>
            <person name="Souciet J-L."/>
            <person name="Boekhout T."/>
            <person name="Gabaldon T."/>
            <person name="Wincker P."/>
            <person name="Dujon B."/>
        </authorList>
    </citation>
    <scope>NUCLEOTIDE SEQUENCE</scope>
    <source>
        <strain evidence="2">CBS 1993</strain>
    </source>
</reference>
<keyword evidence="3" id="KW-1185">Reference proteome</keyword>
<evidence type="ECO:0000313" key="3">
    <source>
        <dbReference type="Proteomes" id="UP000019384"/>
    </source>
</evidence>
<evidence type="ECO:0000313" key="2">
    <source>
        <dbReference type="EMBL" id="CDK29750.1"/>
    </source>
</evidence>
<evidence type="ECO:0000256" key="1">
    <source>
        <dbReference type="SAM" id="MobiDB-lite"/>
    </source>
</evidence>
<dbReference type="GeneID" id="34523121"/>